<feature type="compositionally biased region" description="Polar residues" evidence="1">
    <location>
        <begin position="142"/>
        <end position="160"/>
    </location>
</feature>
<protein>
    <submittedName>
        <fullName evidence="3">Uncharacterized protein</fullName>
    </submittedName>
</protein>
<accession>A0A914Z8D9</accession>
<feature type="region of interest" description="Disordered" evidence="1">
    <location>
        <begin position="142"/>
        <end position="173"/>
    </location>
</feature>
<feature type="compositionally biased region" description="Low complexity" evidence="1">
    <location>
        <begin position="263"/>
        <end position="274"/>
    </location>
</feature>
<reference evidence="3" key="1">
    <citation type="submission" date="2022-11" db="UniProtKB">
        <authorList>
            <consortium name="WormBaseParasite"/>
        </authorList>
    </citation>
    <scope>IDENTIFICATION</scope>
</reference>
<name>A0A914Z8D9_9BILA</name>
<sequence length="366" mass="41118">MKTEHQHYRTILTPTNDRRRILAPRTSEEEALFIAKKYLENKAILEAKLANAVNGGRFLRQNMLDVVAAELSAKFNVATRNRKYVEQKLRDMKKEARKYLNMAKSTKVLETGEVVLNCPKTPPSPIRVMMQAMADDHLSFTGADSSSWTEQDFSDTTSKAEGSEAEDDYGNIVKSPNNIVNNLDSIASTSSSSSIDLGSLTSTTNILGIDSILGAYFNQPMFAAMASLSNVCASNNNNSKDEIVDEEDDEISSTVLLPPPSSSAPKQPQQQQQTRSRRQQIYRIRRRQQQNHPRYYSCRTKIPESHILAAESFRKLCDTLLEIVPRAAKTFEDACKLQSEYFEQLKLQVSLASFASQVNNNFRSLS</sequence>
<feature type="region of interest" description="Disordered" evidence="1">
    <location>
        <begin position="239"/>
        <end position="278"/>
    </location>
</feature>
<dbReference type="WBParaSite" id="PSU_v2.g8943.t1">
    <property type="protein sequence ID" value="PSU_v2.g8943.t1"/>
    <property type="gene ID" value="PSU_v2.g8943"/>
</dbReference>
<evidence type="ECO:0000256" key="1">
    <source>
        <dbReference type="SAM" id="MobiDB-lite"/>
    </source>
</evidence>
<proteinExistence type="predicted"/>
<organism evidence="2 3">
    <name type="scientific">Panagrolaimus superbus</name>
    <dbReference type="NCBI Taxonomy" id="310955"/>
    <lineage>
        <taxon>Eukaryota</taxon>
        <taxon>Metazoa</taxon>
        <taxon>Ecdysozoa</taxon>
        <taxon>Nematoda</taxon>
        <taxon>Chromadorea</taxon>
        <taxon>Rhabditida</taxon>
        <taxon>Tylenchina</taxon>
        <taxon>Panagrolaimomorpha</taxon>
        <taxon>Panagrolaimoidea</taxon>
        <taxon>Panagrolaimidae</taxon>
        <taxon>Panagrolaimus</taxon>
    </lineage>
</organism>
<evidence type="ECO:0000313" key="3">
    <source>
        <dbReference type="WBParaSite" id="PSU_v2.g8943.t1"/>
    </source>
</evidence>
<keyword evidence="2" id="KW-1185">Reference proteome</keyword>
<evidence type="ECO:0000313" key="2">
    <source>
        <dbReference type="Proteomes" id="UP000887577"/>
    </source>
</evidence>
<dbReference type="Proteomes" id="UP000887577">
    <property type="component" value="Unplaced"/>
</dbReference>
<dbReference type="AlphaFoldDB" id="A0A914Z8D9"/>